<keyword evidence="8 14" id="KW-1133">Transmembrane helix</keyword>
<keyword evidence="14" id="KW-0573">Peptidoglycan synthesis</keyword>
<evidence type="ECO:0000256" key="8">
    <source>
        <dbReference type="ARBA" id="ARBA00022989"/>
    </source>
</evidence>
<dbReference type="RefSeq" id="WP_369018796.1">
    <property type="nucleotide sequence ID" value="NZ_CP121689.1"/>
</dbReference>
<dbReference type="InterPro" id="IPR003824">
    <property type="entry name" value="UppP"/>
</dbReference>
<organism evidence="15 16">
    <name type="scientific">Thermatribacter velox</name>
    <dbReference type="NCBI Taxonomy" id="3039681"/>
    <lineage>
        <taxon>Bacteria</taxon>
        <taxon>Pseudomonadati</taxon>
        <taxon>Atribacterota</taxon>
        <taxon>Atribacteria</taxon>
        <taxon>Atribacterales</taxon>
        <taxon>Thermatribacteraceae</taxon>
        <taxon>Thermatribacter</taxon>
    </lineage>
</organism>
<evidence type="ECO:0000256" key="12">
    <source>
        <dbReference type="ARBA" id="ARBA00032932"/>
    </source>
</evidence>
<evidence type="ECO:0000256" key="1">
    <source>
        <dbReference type="ARBA" id="ARBA00004651"/>
    </source>
</evidence>
<dbReference type="EC" id="3.6.1.27" evidence="3 14"/>
<evidence type="ECO:0000256" key="2">
    <source>
        <dbReference type="ARBA" id="ARBA00010621"/>
    </source>
</evidence>
<accession>A0ABZ2YCD1</accession>
<dbReference type="PANTHER" id="PTHR30622:SF2">
    <property type="entry name" value="UNDECAPRENYL-DIPHOSPHATASE"/>
    <property type="match status" value="1"/>
</dbReference>
<keyword evidence="14" id="KW-0133">Cell shape</keyword>
<dbReference type="Proteomes" id="UP001461341">
    <property type="component" value="Chromosome"/>
</dbReference>
<evidence type="ECO:0000313" key="16">
    <source>
        <dbReference type="Proteomes" id="UP001461341"/>
    </source>
</evidence>
<keyword evidence="6 14" id="KW-0812">Transmembrane</keyword>
<protein>
    <recommendedName>
        <fullName evidence="4 14">Undecaprenyl-diphosphatase</fullName>
        <ecNumber evidence="3 14">3.6.1.27</ecNumber>
    </recommendedName>
    <alternativeName>
        <fullName evidence="12 14">Bacitracin resistance protein</fullName>
    </alternativeName>
    <alternativeName>
        <fullName evidence="11 14">Undecaprenyl pyrophosphate phosphatase</fullName>
    </alternativeName>
</protein>
<keyword evidence="5 14" id="KW-1003">Cell membrane</keyword>
<dbReference type="Pfam" id="PF02673">
    <property type="entry name" value="BacA"/>
    <property type="match status" value="1"/>
</dbReference>
<comment type="miscellaneous">
    <text evidence="14">Bacitracin is thought to be involved in the inhibition of peptidoglycan synthesis by sequestering undecaprenyl diphosphate, thereby reducing the pool of lipid carrier available.</text>
</comment>
<evidence type="ECO:0000256" key="14">
    <source>
        <dbReference type="HAMAP-Rule" id="MF_01006"/>
    </source>
</evidence>
<evidence type="ECO:0000256" key="7">
    <source>
        <dbReference type="ARBA" id="ARBA00022801"/>
    </source>
</evidence>
<evidence type="ECO:0000313" key="15">
    <source>
        <dbReference type="EMBL" id="WZL76632.1"/>
    </source>
</evidence>
<evidence type="ECO:0000256" key="9">
    <source>
        <dbReference type="ARBA" id="ARBA00023136"/>
    </source>
</evidence>
<evidence type="ECO:0000256" key="13">
    <source>
        <dbReference type="ARBA" id="ARBA00047594"/>
    </source>
</evidence>
<comment type="function">
    <text evidence="14">Catalyzes the dephosphorylation of undecaprenyl diphosphate (UPP). Confers resistance to bacitracin.</text>
</comment>
<feature type="transmembrane region" description="Helical" evidence="14">
    <location>
        <begin position="102"/>
        <end position="119"/>
    </location>
</feature>
<feature type="transmembrane region" description="Helical" evidence="14">
    <location>
        <begin position="170"/>
        <end position="191"/>
    </location>
</feature>
<keyword evidence="7 14" id="KW-0378">Hydrolase</keyword>
<dbReference type="EMBL" id="CP121689">
    <property type="protein sequence ID" value="WZL76632.1"/>
    <property type="molecule type" value="Genomic_DNA"/>
</dbReference>
<dbReference type="PANTHER" id="PTHR30622">
    <property type="entry name" value="UNDECAPRENYL-DIPHOSPHATASE"/>
    <property type="match status" value="1"/>
</dbReference>
<gene>
    <name evidence="14" type="primary">uppP</name>
    <name evidence="15" type="ORF">QBE54_02545</name>
</gene>
<comment type="similarity">
    <text evidence="2 14">Belongs to the UppP family.</text>
</comment>
<comment type="subcellular location">
    <subcellularLocation>
        <location evidence="1 14">Cell membrane</location>
        <topology evidence="1 14">Multi-pass membrane protein</topology>
    </subcellularLocation>
</comment>
<keyword evidence="9 14" id="KW-0472">Membrane</keyword>
<dbReference type="HAMAP" id="MF_01006">
    <property type="entry name" value="Undec_diphosphatase"/>
    <property type="match status" value="1"/>
</dbReference>
<evidence type="ECO:0000256" key="6">
    <source>
        <dbReference type="ARBA" id="ARBA00022692"/>
    </source>
</evidence>
<feature type="transmembrane region" description="Helical" evidence="14">
    <location>
        <begin position="203"/>
        <end position="223"/>
    </location>
</feature>
<proteinExistence type="inferred from homology"/>
<feature type="transmembrane region" description="Helical" evidence="14">
    <location>
        <begin position="41"/>
        <end position="60"/>
    </location>
</feature>
<feature type="transmembrane region" description="Helical" evidence="14">
    <location>
        <begin position="139"/>
        <end position="163"/>
    </location>
</feature>
<keyword evidence="10 14" id="KW-0046">Antibiotic resistance</keyword>
<name>A0ABZ2YCD1_9BACT</name>
<evidence type="ECO:0000256" key="3">
    <source>
        <dbReference type="ARBA" id="ARBA00012374"/>
    </source>
</evidence>
<comment type="catalytic activity">
    <reaction evidence="13 14">
        <text>di-trans,octa-cis-undecaprenyl diphosphate + H2O = di-trans,octa-cis-undecaprenyl phosphate + phosphate + H(+)</text>
        <dbReference type="Rhea" id="RHEA:28094"/>
        <dbReference type="ChEBI" id="CHEBI:15377"/>
        <dbReference type="ChEBI" id="CHEBI:15378"/>
        <dbReference type="ChEBI" id="CHEBI:43474"/>
        <dbReference type="ChEBI" id="CHEBI:58405"/>
        <dbReference type="ChEBI" id="CHEBI:60392"/>
        <dbReference type="EC" id="3.6.1.27"/>
    </reaction>
</comment>
<evidence type="ECO:0000256" key="5">
    <source>
        <dbReference type="ARBA" id="ARBA00022475"/>
    </source>
</evidence>
<feature type="transmembrane region" description="Helical" evidence="14">
    <location>
        <begin position="235"/>
        <end position="251"/>
    </location>
</feature>
<sequence length="253" mass="27944">MNIWQASTLGIIQGLTEFFPISSSAHLILLRPVLSLGEESLLFDVLLHGGTLFAVLIYLLPRYRKLIKDPLYILKVLLATIPAGVFGLLFEKTIEDSLRQKYLLIILLLIAVGVIFLFIKEKKGQPLESPGFKEALFIGLFQVFALFPGVSRSGATILAGLLVGLKREEAVLFSFFLSLTTIGGAFARGILQLSPGSFFASTPILAGFLAALLSGFLACFFLFKIVKNRGLRPFGFYRIAMGIFFLLWLAFRT</sequence>
<evidence type="ECO:0000256" key="4">
    <source>
        <dbReference type="ARBA" id="ARBA00021581"/>
    </source>
</evidence>
<keyword evidence="14" id="KW-0961">Cell wall biogenesis/degradation</keyword>
<feature type="transmembrane region" description="Helical" evidence="14">
    <location>
        <begin position="72"/>
        <end position="90"/>
    </location>
</feature>
<evidence type="ECO:0000256" key="11">
    <source>
        <dbReference type="ARBA" id="ARBA00032707"/>
    </source>
</evidence>
<reference evidence="15 16" key="1">
    <citation type="submission" date="2023-03" db="EMBL/GenBank/DDBJ databases">
        <title>Novel Species.</title>
        <authorList>
            <person name="Ma S."/>
        </authorList>
    </citation>
    <scope>NUCLEOTIDE SEQUENCE [LARGE SCALE GENOMIC DNA]</scope>
    <source>
        <strain evidence="15 16">B11</strain>
    </source>
</reference>
<evidence type="ECO:0000256" key="10">
    <source>
        <dbReference type="ARBA" id="ARBA00023251"/>
    </source>
</evidence>
<keyword evidence="16" id="KW-1185">Reference proteome</keyword>